<dbReference type="Proteomes" id="UP001497516">
    <property type="component" value="Chromosome 8"/>
</dbReference>
<dbReference type="EMBL" id="OZ034821">
    <property type="protein sequence ID" value="CAL1407556.1"/>
    <property type="molecule type" value="Genomic_DNA"/>
</dbReference>
<proteinExistence type="predicted"/>
<organism evidence="1 2">
    <name type="scientific">Linum trigynum</name>
    <dbReference type="NCBI Taxonomy" id="586398"/>
    <lineage>
        <taxon>Eukaryota</taxon>
        <taxon>Viridiplantae</taxon>
        <taxon>Streptophyta</taxon>
        <taxon>Embryophyta</taxon>
        <taxon>Tracheophyta</taxon>
        <taxon>Spermatophyta</taxon>
        <taxon>Magnoliopsida</taxon>
        <taxon>eudicotyledons</taxon>
        <taxon>Gunneridae</taxon>
        <taxon>Pentapetalae</taxon>
        <taxon>rosids</taxon>
        <taxon>fabids</taxon>
        <taxon>Malpighiales</taxon>
        <taxon>Linaceae</taxon>
        <taxon>Linum</taxon>
    </lineage>
</organism>
<keyword evidence="2" id="KW-1185">Reference proteome</keyword>
<sequence length="140" mass="15517">MHLPYGIHQLGDLGKSRCRPAISPAEKGNSLDIAMGLGQVKGLLIVLIRHFSLGHCSSDERPAQVMLYSLRTDTWRERVEIVRFLECYARLLSQHWGSISRTKFSICSALLLSGNSSCTRVPSLVLWWCLATLGFTSGLG</sequence>
<accession>A0AAV2GA34</accession>
<name>A0AAV2GA34_9ROSI</name>
<reference evidence="1 2" key="1">
    <citation type="submission" date="2024-04" db="EMBL/GenBank/DDBJ databases">
        <authorList>
            <person name="Fracassetti M."/>
        </authorList>
    </citation>
    <scope>NUCLEOTIDE SEQUENCE [LARGE SCALE GENOMIC DNA]</scope>
</reference>
<gene>
    <name evidence="1" type="ORF">LTRI10_LOCUS47216</name>
</gene>
<evidence type="ECO:0000313" key="2">
    <source>
        <dbReference type="Proteomes" id="UP001497516"/>
    </source>
</evidence>
<dbReference type="AlphaFoldDB" id="A0AAV2GA34"/>
<protein>
    <submittedName>
        <fullName evidence="1">Uncharacterized protein</fullName>
    </submittedName>
</protein>
<evidence type="ECO:0000313" key="1">
    <source>
        <dbReference type="EMBL" id="CAL1407556.1"/>
    </source>
</evidence>